<evidence type="ECO:0000313" key="3">
    <source>
        <dbReference type="Proteomes" id="UP000650524"/>
    </source>
</evidence>
<name>A0A8J6MY63_9DELT</name>
<dbReference type="Gene3D" id="3.30.200.20">
    <property type="entry name" value="Phosphorylase Kinase, domain 1"/>
    <property type="match status" value="1"/>
</dbReference>
<dbReference type="CDD" id="cd05154">
    <property type="entry name" value="ACAD10_11_N-like"/>
    <property type="match status" value="1"/>
</dbReference>
<protein>
    <submittedName>
        <fullName evidence="2">Phosphotransferase family protein</fullName>
    </submittedName>
</protein>
<organism evidence="2 3">
    <name type="scientific">Candidatus Desulfacyla euxinica</name>
    <dbReference type="NCBI Taxonomy" id="2841693"/>
    <lineage>
        <taxon>Bacteria</taxon>
        <taxon>Deltaproteobacteria</taxon>
        <taxon>Candidatus Desulfacyla</taxon>
    </lineage>
</organism>
<sequence>MTHEDRPAAVRKGEEPDGANIEAFLKDSIPGLRGKLVISQFPSGYSNLTYLLAVGKREFVLRRPPFGTKAKTAHDMSREYNILKALQPVFPYCPEPLAYSEDPSIIGSPFYVMERLRGIILRRDLPPGLSFTSQQTRRLCENLLDIQVDLHSIDYREVGLENFGKPKGYVERQVKGWTGRYRTARTGDAPDFEPVMSWLLENRSPDTDRPGIVHNDYKFDNCVLDENDPTRIIGILDWEMATIGDPLMDLGNSLAYWVQQDDPPEIQIIRTMPTHLEGALTRDEMAERYAEMSDRDISNFNFYLCFGLFRLAVIAQQIYYRYYHGETKDERFKNLIFAVHVLEKAAMKLVS</sequence>
<gene>
    <name evidence="2" type="ORF">H8E19_01950</name>
</gene>
<proteinExistence type="predicted"/>
<accession>A0A8J6MY63</accession>
<comment type="caution">
    <text evidence="2">The sequence shown here is derived from an EMBL/GenBank/DDBJ whole genome shotgun (WGS) entry which is preliminary data.</text>
</comment>
<reference evidence="2 3" key="1">
    <citation type="submission" date="2020-08" db="EMBL/GenBank/DDBJ databases">
        <title>Bridging the membrane lipid divide: bacteria of the FCB group superphylum have the potential to synthesize archaeal ether lipids.</title>
        <authorList>
            <person name="Villanueva L."/>
            <person name="Von Meijenfeldt F.A.B."/>
            <person name="Westbye A.B."/>
            <person name="Yadav S."/>
            <person name="Hopmans E.C."/>
            <person name="Dutilh B.E."/>
            <person name="Sinninghe Damste J.S."/>
        </authorList>
    </citation>
    <scope>NUCLEOTIDE SEQUENCE [LARGE SCALE GENOMIC DNA]</scope>
    <source>
        <strain evidence="2">NIOZ-UU27</strain>
    </source>
</reference>
<dbReference type="PANTHER" id="PTHR47829:SF1">
    <property type="entry name" value="HAD FAMILY PHOSPHATASE"/>
    <property type="match status" value="1"/>
</dbReference>
<evidence type="ECO:0000313" key="2">
    <source>
        <dbReference type="EMBL" id="MBC8176141.1"/>
    </source>
</evidence>
<feature type="domain" description="Aminoglycoside phosphotransferase" evidence="1">
    <location>
        <begin position="38"/>
        <end position="267"/>
    </location>
</feature>
<dbReference type="EMBL" id="JACNJD010000098">
    <property type="protein sequence ID" value="MBC8176141.1"/>
    <property type="molecule type" value="Genomic_DNA"/>
</dbReference>
<dbReference type="AlphaFoldDB" id="A0A8J6MY63"/>
<dbReference type="SUPFAM" id="SSF56112">
    <property type="entry name" value="Protein kinase-like (PK-like)"/>
    <property type="match status" value="1"/>
</dbReference>
<dbReference type="Proteomes" id="UP000650524">
    <property type="component" value="Unassembled WGS sequence"/>
</dbReference>
<dbReference type="InterPro" id="IPR052898">
    <property type="entry name" value="ACAD10-like"/>
</dbReference>
<dbReference type="Gene3D" id="3.90.1200.10">
    <property type="match status" value="1"/>
</dbReference>
<dbReference type="PANTHER" id="PTHR47829">
    <property type="entry name" value="HYDROLASE, PUTATIVE (AFU_ORTHOLOGUE AFUA_1G12880)-RELATED"/>
    <property type="match status" value="1"/>
</dbReference>
<dbReference type="InterPro" id="IPR041726">
    <property type="entry name" value="ACAD10_11_N"/>
</dbReference>
<evidence type="ECO:0000259" key="1">
    <source>
        <dbReference type="Pfam" id="PF01636"/>
    </source>
</evidence>
<dbReference type="InterPro" id="IPR011009">
    <property type="entry name" value="Kinase-like_dom_sf"/>
</dbReference>
<dbReference type="InterPro" id="IPR002575">
    <property type="entry name" value="Aminoglycoside_PTrfase"/>
</dbReference>
<dbReference type="Pfam" id="PF01636">
    <property type="entry name" value="APH"/>
    <property type="match status" value="1"/>
</dbReference>